<reference evidence="1 2" key="1">
    <citation type="journal article" date="2013" name="Int. J. Syst. Evol. Microbiol.">
        <title>Kordia antarctica sp. nov., isolated from Antarctic seawater.</title>
        <authorList>
            <person name="Baek K."/>
            <person name="Choi A."/>
            <person name="Kang I."/>
            <person name="Lee K."/>
            <person name="Cho J.C."/>
        </authorList>
    </citation>
    <scope>NUCLEOTIDE SEQUENCE [LARGE SCALE GENOMIC DNA]</scope>
    <source>
        <strain evidence="1 2">IMCC3317</strain>
    </source>
</reference>
<accession>A0A7L4ZM07</accession>
<dbReference type="OrthoDB" id="9974320at2"/>
<dbReference type="KEGG" id="kan:IMCC3317_29950"/>
<evidence type="ECO:0000313" key="2">
    <source>
        <dbReference type="Proteomes" id="UP000464657"/>
    </source>
</evidence>
<name>A0A7L4ZM07_9FLAO</name>
<dbReference type="AlphaFoldDB" id="A0A7L4ZM07"/>
<dbReference type="NCBIfam" id="NF038153">
    <property type="entry name" value="lant_leader_L1a"/>
    <property type="match status" value="1"/>
</dbReference>
<proteinExistence type="predicted"/>
<evidence type="ECO:0000313" key="1">
    <source>
        <dbReference type="EMBL" id="QHI37615.1"/>
    </source>
</evidence>
<keyword evidence="2" id="KW-1185">Reference proteome</keyword>
<organism evidence="1 2">
    <name type="scientific">Kordia antarctica</name>
    <dbReference type="NCBI Taxonomy" id="1218801"/>
    <lineage>
        <taxon>Bacteria</taxon>
        <taxon>Pseudomonadati</taxon>
        <taxon>Bacteroidota</taxon>
        <taxon>Flavobacteriia</taxon>
        <taxon>Flavobacteriales</taxon>
        <taxon>Flavobacteriaceae</taxon>
        <taxon>Kordia</taxon>
    </lineage>
</organism>
<dbReference type="InterPro" id="IPR058238">
    <property type="entry name" value="Lant_leader_dom"/>
</dbReference>
<protein>
    <submittedName>
        <fullName evidence="1">Uncharacterized protein</fullName>
    </submittedName>
</protein>
<gene>
    <name evidence="1" type="ORF">IMCC3317_29950</name>
</gene>
<dbReference type="EMBL" id="CP019288">
    <property type="protein sequence ID" value="QHI37615.1"/>
    <property type="molecule type" value="Genomic_DNA"/>
</dbReference>
<sequence>MKKRSIKRLELNKERICILTDSQQMEIEGGVTPTVTTVTWSSAHCIIIITATISAKFC</sequence>
<dbReference type="Proteomes" id="UP000464657">
    <property type="component" value="Chromosome"/>
</dbReference>
<dbReference type="RefSeq" id="WP_160130228.1">
    <property type="nucleotide sequence ID" value="NZ_CP019288.1"/>
</dbReference>